<keyword evidence="5" id="KW-0378">Hydrolase</keyword>
<dbReference type="GO" id="GO:0032357">
    <property type="term" value="F:oxidized purine DNA binding"/>
    <property type="evidence" value="ECO:0007669"/>
    <property type="project" value="TreeGrafter"/>
</dbReference>
<keyword evidence="4" id="KW-0227">DNA damage</keyword>
<dbReference type="GO" id="GO:0000701">
    <property type="term" value="F:purine-specific mismatch base pair DNA N-glycosylase activity"/>
    <property type="evidence" value="ECO:0007669"/>
    <property type="project" value="TreeGrafter"/>
</dbReference>
<dbReference type="PANTHER" id="PTHR42944">
    <property type="entry name" value="ADENINE DNA GLYCOSYLASE"/>
    <property type="match status" value="1"/>
</dbReference>
<dbReference type="GO" id="GO:0035485">
    <property type="term" value="F:adenine/guanine mispair binding"/>
    <property type="evidence" value="ECO:0007669"/>
    <property type="project" value="TreeGrafter"/>
</dbReference>
<keyword evidence="3" id="KW-0479">Metal-binding</keyword>
<dbReference type="InterPro" id="IPR011257">
    <property type="entry name" value="DNA_glycosylase"/>
</dbReference>
<dbReference type="Proteomes" id="UP000183687">
    <property type="component" value="Unassembled WGS sequence"/>
</dbReference>
<feature type="region of interest" description="Disordered" evidence="10">
    <location>
        <begin position="207"/>
        <end position="226"/>
    </location>
</feature>
<comment type="caution">
    <text evidence="12">The sequence shown here is derived from an EMBL/GenBank/DDBJ whole genome shotgun (WGS) entry which is preliminary data.</text>
</comment>
<dbReference type="Pfam" id="PF00730">
    <property type="entry name" value="HhH-GPD"/>
    <property type="match status" value="1"/>
</dbReference>
<keyword evidence="6" id="KW-0408">Iron</keyword>
<accession>A0AB38A6T3</accession>
<evidence type="ECO:0000256" key="6">
    <source>
        <dbReference type="ARBA" id="ARBA00023004"/>
    </source>
</evidence>
<dbReference type="GO" id="GO:0006284">
    <property type="term" value="P:base-excision repair"/>
    <property type="evidence" value="ECO:0007669"/>
    <property type="project" value="InterPro"/>
</dbReference>
<evidence type="ECO:0000256" key="2">
    <source>
        <dbReference type="ARBA" id="ARBA00008343"/>
    </source>
</evidence>
<evidence type="ECO:0000256" key="4">
    <source>
        <dbReference type="ARBA" id="ARBA00022763"/>
    </source>
</evidence>
<name>A0AB38A6T3_9ACTN</name>
<dbReference type="GO" id="GO:0006298">
    <property type="term" value="P:mismatch repair"/>
    <property type="evidence" value="ECO:0007669"/>
    <property type="project" value="TreeGrafter"/>
</dbReference>
<dbReference type="SUPFAM" id="SSF48150">
    <property type="entry name" value="DNA-glycosylase"/>
    <property type="match status" value="1"/>
</dbReference>
<dbReference type="GO" id="GO:0046872">
    <property type="term" value="F:metal ion binding"/>
    <property type="evidence" value="ECO:0007669"/>
    <property type="project" value="UniProtKB-KW"/>
</dbReference>
<evidence type="ECO:0000259" key="11">
    <source>
        <dbReference type="SMART" id="SM00478"/>
    </source>
</evidence>
<dbReference type="Gene3D" id="1.10.340.30">
    <property type="entry name" value="Hypothetical protein, domain 2"/>
    <property type="match status" value="1"/>
</dbReference>
<evidence type="ECO:0000256" key="5">
    <source>
        <dbReference type="ARBA" id="ARBA00022801"/>
    </source>
</evidence>
<comment type="cofactor">
    <cofactor evidence="1">
        <name>[4Fe-4S] cluster</name>
        <dbReference type="ChEBI" id="CHEBI:49883"/>
    </cofactor>
</comment>
<proteinExistence type="inferred from homology"/>
<dbReference type="InterPro" id="IPR003265">
    <property type="entry name" value="HhH-GPD_domain"/>
</dbReference>
<sequence length="295" mass="33191">MSEELPIEPTADLGAFRTKVLEAGQTHYRDLPWRNTRDPYHIWISEVMLQQTQVSRVDGRWQRWLVRFPTIEVLAQADSADVLDEWQGLGYNRRALSVHKAAQQLAARLDGFPTQVDDLVALPGIGQATAAGIRAFAFNLCAVYLETNVRTVFLHELFPGQEGVSDKQLIPLVQKTCPADASNPQDCPRSWYYALLDYGAYLKKTVPNPSRRSRSHAKQSKFEGSHRQKRAELVRILLAARRLATPMGELELALALNEQEAQAGRPVVEHAEFIKLLEELSSEGFCQKTEGGWLA</sequence>
<comment type="similarity">
    <text evidence="2">Belongs to the Nth/MutY family.</text>
</comment>
<feature type="domain" description="HhH-GPD" evidence="11">
    <location>
        <begin position="48"/>
        <end position="201"/>
    </location>
</feature>
<evidence type="ECO:0000313" key="13">
    <source>
        <dbReference type="Proteomes" id="UP000183687"/>
    </source>
</evidence>
<evidence type="ECO:0000256" key="10">
    <source>
        <dbReference type="SAM" id="MobiDB-lite"/>
    </source>
</evidence>
<dbReference type="InterPro" id="IPR044298">
    <property type="entry name" value="MIG/MutY"/>
</dbReference>
<evidence type="ECO:0000313" key="12">
    <source>
        <dbReference type="EMBL" id="SEB73631.1"/>
    </source>
</evidence>
<protein>
    <submittedName>
        <fullName evidence="12">A/G-specific DNA-adenine glycosylase</fullName>
    </submittedName>
</protein>
<reference evidence="12 13" key="1">
    <citation type="submission" date="2016-10" db="EMBL/GenBank/DDBJ databases">
        <authorList>
            <person name="Varghese N."/>
            <person name="Submissions S."/>
        </authorList>
    </citation>
    <scope>NUCLEOTIDE SEQUENCE [LARGE SCALE GENOMIC DNA]</scope>
    <source>
        <strain evidence="12 13">DSM 20586</strain>
    </source>
</reference>
<dbReference type="CDD" id="cd00056">
    <property type="entry name" value="ENDO3c"/>
    <property type="match status" value="1"/>
</dbReference>
<keyword evidence="9" id="KW-0326">Glycosidase</keyword>
<evidence type="ECO:0000256" key="7">
    <source>
        <dbReference type="ARBA" id="ARBA00023014"/>
    </source>
</evidence>
<organism evidence="12 13">
    <name type="scientific">Atopobium minutum</name>
    <dbReference type="NCBI Taxonomy" id="1381"/>
    <lineage>
        <taxon>Bacteria</taxon>
        <taxon>Bacillati</taxon>
        <taxon>Actinomycetota</taxon>
        <taxon>Coriobacteriia</taxon>
        <taxon>Coriobacteriales</taxon>
        <taxon>Atopobiaceae</taxon>
        <taxon>Atopobium</taxon>
    </lineage>
</organism>
<evidence type="ECO:0000256" key="3">
    <source>
        <dbReference type="ARBA" id="ARBA00022723"/>
    </source>
</evidence>
<dbReference type="GO" id="GO:0051536">
    <property type="term" value="F:iron-sulfur cluster binding"/>
    <property type="evidence" value="ECO:0007669"/>
    <property type="project" value="UniProtKB-KW"/>
</dbReference>
<dbReference type="InterPro" id="IPR023170">
    <property type="entry name" value="HhH_base_excis_C"/>
</dbReference>
<dbReference type="AlphaFoldDB" id="A0AB38A6T3"/>
<dbReference type="Gene3D" id="1.10.1670.10">
    <property type="entry name" value="Helix-hairpin-Helix base-excision DNA repair enzymes (C-terminal)"/>
    <property type="match status" value="1"/>
</dbReference>
<dbReference type="SMART" id="SM00478">
    <property type="entry name" value="ENDO3c"/>
    <property type="match status" value="1"/>
</dbReference>
<keyword evidence="7" id="KW-0411">Iron-sulfur</keyword>
<evidence type="ECO:0000256" key="1">
    <source>
        <dbReference type="ARBA" id="ARBA00001966"/>
    </source>
</evidence>
<dbReference type="GO" id="GO:0034039">
    <property type="term" value="F:8-oxo-7,8-dihydroguanine DNA N-glycosylase activity"/>
    <property type="evidence" value="ECO:0007669"/>
    <property type="project" value="TreeGrafter"/>
</dbReference>
<evidence type="ECO:0000256" key="9">
    <source>
        <dbReference type="ARBA" id="ARBA00023295"/>
    </source>
</evidence>
<dbReference type="EMBL" id="FNSH01000001">
    <property type="protein sequence ID" value="SEB73631.1"/>
    <property type="molecule type" value="Genomic_DNA"/>
</dbReference>
<evidence type="ECO:0000256" key="8">
    <source>
        <dbReference type="ARBA" id="ARBA00023204"/>
    </source>
</evidence>
<keyword evidence="8" id="KW-0234">DNA repair</keyword>
<dbReference type="PANTHER" id="PTHR42944:SF1">
    <property type="entry name" value="ADENINE DNA GLYCOSYLASE"/>
    <property type="match status" value="1"/>
</dbReference>
<gene>
    <name evidence="12" type="ORF">SAMN04489746_0973</name>
</gene>
<dbReference type="RefSeq" id="WP_002562868.1">
    <property type="nucleotide sequence ID" value="NZ_CALJSN010000007.1"/>
</dbReference>